<comment type="subunit">
    <text evidence="2">The pili are polar flexible filaments of about 5.4 nanometers diameter and 2.5 micrometers average length; they consist of only a single polypeptide chain arranged in a helical configuration of five subunits per turn in the assembled pilus.</text>
</comment>
<evidence type="ECO:0000313" key="7">
    <source>
        <dbReference type="Proteomes" id="UP000245506"/>
    </source>
</evidence>
<feature type="transmembrane region" description="Helical" evidence="5">
    <location>
        <begin position="12"/>
        <end position="32"/>
    </location>
</feature>
<keyword evidence="4" id="KW-0281">Fimbrium</keyword>
<dbReference type="RefSeq" id="WP_109822092.1">
    <property type="nucleotide sequence ID" value="NZ_QGKL01000011.1"/>
</dbReference>
<dbReference type="InterPro" id="IPR000983">
    <property type="entry name" value="Bac_GSPG_pilin"/>
</dbReference>
<dbReference type="GO" id="GO:0015628">
    <property type="term" value="P:protein secretion by the type II secretion system"/>
    <property type="evidence" value="ECO:0007669"/>
    <property type="project" value="InterPro"/>
</dbReference>
<evidence type="ECO:0000256" key="3">
    <source>
        <dbReference type="ARBA" id="ARBA00022481"/>
    </source>
</evidence>
<accession>A0A317CJ43</accession>
<dbReference type="SUPFAM" id="SSF54523">
    <property type="entry name" value="Pili subunits"/>
    <property type="match status" value="1"/>
</dbReference>
<dbReference type="InterPro" id="IPR001082">
    <property type="entry name" value="Pilin"/>
</dbReference>
<evidence type="ECO:0000256" key="5">
    <source>
        <dbReference type="SAM" id="Phobius"/>
    </source>
</evidence>
<comment type="caution">
    <text evidence="6">The sequence shown here is derived from an EMBL/GenBank/DDBJ whole genome shotgun (WGS) entry which is preliminary data.</text>
</comment>
<evidence type="ECO:0000256" key="1">
    <source>
        <dbReference type="ARBA" id="ARBA00005233"/>
    </source>
</evidence>
<gene>
    <name evidence="6" type="ORF">DKT75_03735</name>
</gene>
<dbReference type="Proteomes" id="UP000245506">
    <property type="component" value="Unassembled WGS sequence"/>
</dbReference>
<protein>
    <submittedName>
        <fullName evidence="6">Prepilin-type cleavage/methylation domain-containing protein</fullName>
    </submittedName>
</protein>
<evidence type="ECO:0000256" key="4">
    <source>
        <dbReference type="RuleBase" id="RU000389"/>
    </source>
</evidence>
<dbReference type="InterPro" id="IPR012902">
    <property type="entry name" value="N_methyl_site"/>
</dbReference>
<dbReference type="GO" id="GO:0015627">
    <property type="term" value="C:type II protein secretion system complex"/>
    <property type="evidence" value="ECO:0007669"/>
    <property type="project" value="InterPro"/>
</dbReference>
<dbReference type="GO" id="GO:0007155">
    <property type="term" value="P:cell adhesion"/>
    <property type="evidence" value="ECO:0007669"/>
    <property type="project" value="InterPro"/>
</dbReference>
<dbReference type="Gene3D" id="3.30.700.10">
    <property type="entry name" value="Glycoprotein, Type 4 Pilin"/>
    <property type="match status" value="1"/>
</dbReference>
<keyword evidence="3" id="KW-0488">Methylation</keyword>
<dbReference type="GO" id="GO:0009289">
    <property type="term" value="C:pilus"/>
    <property type="evidence" value="ECO:0007669"/>
    <property type="project" value="InterPro"/>
</dbReference>
<dbReference type="PRINTS" id="PR00813">
    <property type="entry name" value="BCTERIALGSPG"/>
</dbReference>
<dbReference type="PROSITE" id="PS00409">
    <property type="entry name" value="PROKAR_NTER_METHYL"/>
    <property type="match status" value="1"/>
</dbReference>
<dbReference type="OrthoDB" id="115249at2"/>
<proteinExistence type="inferred from homology"/>
<name>A0A317CJ43_9GAMM</name>
<dbReference type="AlphaFoldDB" id="A0A317CJ43"/>
<sequence length="148" mass="15491">MRKQLQKGFTLIELMIVVAIIGILASIALPAYQDYISKSQVTAAYGEISSMKAGMEAGLLDGDEAALTDIANYGWTDSSNMMAITAFTLNTAGNNQINVVGTLSGSVAGAVKSATITLDRDVAGKWTCAIVGTAANGFKDSYKPKNCQ</sequence>
<dbReference type="NCBIfam" id="TIGR02532">
    <property type="entry name" value="IV_pilin_GFxxxE"/>
    <property type="match status" value="1"/>
</dbReference>
<reference evidence="6 7" key="1">
    <citation type="submission" date="2018-05" db="EMBL/GenBank/DDBJ databases">
        <title>Leucothrix arctica sp. nov., isolated from Arctic seawater.</title>
        <authorList>
            <person name="Choi A."/>
            <person name="Baek K."/>
        </authorList>
    </citation>
    <scope>NUCLEOTIDE SEQUENCE [LARGE SCALE GENOMIC DNA]</scope>
    <source>
        <strain evidence="6 7">IMCC9719</strain>
    </source>
</reference>
<comment type="similarity">
    <text evidence="1 4">Belongs to the N-Me-Phe pilin family.</text>
</comment>
<keyword evidence="5" id="KW-0472">Membrane</keyword>
<keyword evidence="5" id="KW-1133">Transmembrane helix</keyword>
<keyword evidence="5" id="KW-0812">Transmembrane</keyword>
<dbReference type="PANTHER" id="PTHR30093:SF34">
    <property type="entry name" value="PREPILIN PEPTIDASE-DEPENDENT PROTEIN D"/>
    <property type="match status" value="1"/>
</dbReference>
<dbReference type="InterPro" id="IPR045584">
    <property type="entry name" value="Pilin-like"/>
</dbReference>
<dbReference type="Pfam" id="PF07963">
    <property type="entry name" value="N_methyl"/>
    <property type="match status" value="1"/>
</dbReference>
<dbReference type="Pfam" id="PF00114">
    <property type="entry name" value="Pilin"/>
    <property type="match status" value="1"/>
</dbReference>
<dbReference type="PANTHER" id="PTHR30093">
    <property type="entry name" value="GENERAL SECRETION PATHWAY PROTEIN G"/>
    <property type="match status" value="1"/>
</dbReference>
<organism evidence="6 7">
    <name type="scientific">Leucothrix arctica</name>
    <dbReference type="NCBI Taxonomy" id="1481894"/>
    <lineage>
        <taxon>Bacteria</taxon>
        <taxon>Pseudomonadati</taxon>
        <taxon>Pseudomonadota</taxon>
        <taxon>Gammaproteobacteria</taxon>
        <taxon>Thiotrichales</taxon>
        <taxon>Thiotrichaceae</taxon>
        <taxon>Leucothrix</taxon>
    </lineage>
</organism>
<evidence type="ECO:0000313" key="6">
    <source>
        <dbReference type="EMBL" id="PWQ98574.1"/>
    </source>
</evidence>
<evidence type="ECO:0000256" key="2">
    <source>
        <dbReference type="ARBA" id="ARBA00011156"/>
    </source>
</evidence>
<dbReference type="EMBL" id="QGKL01000011">
    <property type="protein sequence ID" value="PWQ98574.1"/>
    <property type="molecule type" value="Genomic_DNA"/>
</dbReference>
<keyword evidence="7" id="KW-1185">Reference proteome</keyword>